<evidence type="ECO:0000259" key="5">
    <source>
        <dbReference type="PROSITE" id="PS51352"/>
    </source>
</evidence>
<feature type="transmembrane region" description="Helical" evidence="4">
    <location>
        <begin position="85"/>
        <end position="104"/>
    </location>
</feature>
<dbReference type="CDD" id="cd02966">
    <property type="entry name" value="TlpA_like_family"/>
    <property type="match status" value="1"/>
</dbReference>
<comment type="subcellular location">
    <subcellularLocation>
        <location evidence="1">Cell envelope</location>
    </subcellularLocation>
</comment>
<dbReference type="PANTHER" id="PTHR42852">
    <property type="entry name" value="THIOL:DISULFIDE INTERCHANGE PROTEIN DSBE"/>
    <property type="match status" value="1"/>
</dbReference>
<keyword evidence="4" id="KW-0472">Membrane</keyword>
<reference evidence="6 7" key="1">
    <citation type="submission" date="2019-10" db="EMBL/GenBank/DDBJ databases">
        <title>Rudanella paleaurantiibacter sp. nov., isolated from sludge.</title>
        <authorList>
            <person name="Xu S.Q."/>
        </authorList>
    </citation>
    <scope>NUCLEOTIDE SEQUENCE [LARGE SCALE GENOMIC DNA]</scope>
    <source>
        <strain evidence="6 7">HX-22-17</strain>
    </source>
</reference>
<comment type="caution">
    <text evidence="6">The sequence shown here is derived from an EMBL/GenBank/DDBJ whole genome shotgun (WGS) entry which is preliminary data.</text>
</comment>
<keyword evidence="2" id="KW-0201">Cytochrome c-type biogenesis</keyword>
<dbReference type="Gene3D" id="3.40.30.10">
    <property type="entry name" value="Glutaredoxin"/>
    <property type="match status" value="1"/>
</dbReference>
<dbReference type="InterPro" id="IPR017937">
    <property type="entry name" value="Thioredoxin_CS"/>
</dbReference>
<proteinExistence type="predicted"/>
<dbReference type="InterPro" id="IPR050553">
    <property type="entry name" value="Thioredoxin_ResA/DsbE_sf"/>
</dbReference>
<evidence type="ECO:0000313" key="6">
    <source>
        <dbReference type="EMBL" id="KAB7731635.1"/>
    </source>
</evidence>
<dbReference type="GO" id="GO:0017004">
    <property type="term" value="P:cytochrome complex assembly"/>
    <property type="evidence" value="ECO:0007669"/>
    <property type="project" value="UniProtKB-KW"/>
</dbReference>
<evidence type="ECO:0000256" key="3">
    <source>
        <dbReference type="ARBA" id="ARBA00023284"/>
    </source>
</evidence>
<dbReference type="PROSITE" id="PS51352">
    <property type="entry name" value="THIOREDOXIN_2"/>
    <property type="match status" value="1"/>
</dbReference>
<dbReference type="InterPro" id="IPR013740">
    <property type="entry name" value="Redoxin"/>
</dbReference>
<evidence type="ECO:0000256" key="4">
    <source>
        <dbReference type="SAM" id="Phobius"/>
    </source>
</evidence>
<dbReference type="PROSITE" id="PS00194">
    <property type="entry name" value="THIOREDOXIN_1"/>
    <property type="match status" value="1"/>
</dbReference>
<evidence type="ECO:0000256" key="2">
    <source>
        <dbReference type="ARBA" id="ARBA00022748"/>
    </source>
</evidence>
<dbReference type="EMBL" id="WELI01000002">
    <property type="protein sequence ID" value="KAB7731635.1"/>
    <property type="molecule type" value="Genomic_DNA"/>
</dbReference>
<dbReference type="GO" id="GO:0030313">
    <property type="term" value="C:cell envelope"/>
    <property type="evidence" value="ECO:0007669"/>
    <property type="project" value="UniProtKB-SubCell"/>
</dbReference>
<organism evidence="6 7">
    <name type="scientific">Rudanella paleaurantiibacter</name>
    <dbReference type="NCBI Taxonomy" id="2614655"/>
    <lineage>
        <taxon>Bacteria</taxon>
        <taxon>Pseudomonadati</taxon>
        <taxon>Bacteroidota</taxon>
        <taxon>Cytophagia</taxon>
        <taxon>Cytophagales</taxon>
        <taxon>Cytophagaceae</taxon>
        <taxon>Rudanella</taxon>
    </lineage>
</organism>
<feature type="transmembrane region" description="Helical" evidence="4">
    <location>
        <begin position="111"/>
        <end position="131"/>
    </location>
</feature>
<keyword evidence="3" id="KW-0676">Redox-active center</keyword>
<accession>A0A7J5U3L9</accession>
<dbReference type="GO" id="GO:0016491">
    <property type="term" value="F:oxidoreductase activity"/>
    <property type="evidence" value="ECO:0007669"/>
    <property type="project" value="InterPro"/>
</dbReference>
<dbReference type="Proteomes" id="UP000488299">
    <property type="component" value="Unassembled WGS sequence"/>
</dbReference>
<protein>
    <submittedName>
        <fullName evidence="6">Redoxin family protein</fullName>
    </submittedName>
</protein>
<keyword evidence="4" id="KW-0812">Transmembrane</keyword>
<evidence type="ECO:0000313" key="7">
    <source>
        <dbReference type="Proteomes" id="UP000488299"/>
    </source>
</evidence>
<evidence type="ECO:0000256" key="1">
    <source>
        <dbReference type="ARBA" id="ARBA00004196"/>
    </source>
</evidence>
<gene>
    <name evidence="6" type="ORF">F5984_05230</name>
</gene>
<keyword evidence="7" id="KW-1185">Reference proteome</keyword>
<dbReference type="AlphaFoldDB" id="A0A7J5U3L9"/>
<dbReference type="InterPro" id="IPR013766">
    <property type="entry name" value="Thioredoxin_domain"/>
</dbReference>
<dbReference type="InterPro" id="IPR036249">
    <property type="entry name" value="Thioredoxin-like_sf"/>
</dbReference>
<name>A0A7J5U3L9_9BACT</name>
<dbReference type="Pfam" id="PF08534">
    <property type="entry name" value="Redoxin"/>
    <property type="match status" value="1"/>
</dbReference>
<dbReference type="SUPFAM" id="SSF52833">
    <property type="entry name" value="Thioredoxin-like"/>
    <property type="match status" value="1"/>
</dbReference>
<sequence>MKYALLFLYILLGLLLAIGIQSTFLFMQTRYPVLVTSGLMLGVGYLLTAYNPLKIKPVALYLLVSGCFTLIHLYGLYINFDGLKYLSPTLVVFFALAFFTGVSLKENRSATTYVALAFLILSTLYTAFSIMPRLQFNERIASGQRPFPKQFTLVQTDGKPFKLAPDQVAVINFWDSGCAYCFKKIPYVIELREQISNPRVVFVEVNTGRADSFERFKQLVAKQRFVPAINPVYDQGAALSNQLNIKGIPRQIIVKNNVVLHDLTGFNTEEAGIYMDYTRQLIEGLL</sequence>
<dbReference type="PANTHER" id="PTHR42852:SF13">
    <property type="entry name" value="PROTEIN DIPZ"/>
    <property type="match status" value="1"/>
</dbReference>
<feature type="domain" description="Thioredoxin" evidence="5">
    <location>
        <begin position="141"/>
        <end position="286"/>
    </location>
</feature>
<keyword evidence="4" id="KW-1133">Transmembrane helix</keyword>
<feature type="transmembrane region" description="Helical" evidence="4">
    <location>
        <begin position="29"/>
        <end position="47"/>
    </location>
</feature>
<feature type="transmembrane region" description="Helical" evidence="4">
    <location>
        <begin position="59"/>
        <end position="79"/>
    </location>
</feature>